<gene>
    <name evidence="5" type="ORF">FGF67_13340</name>
</gene>
<dbReference type="InterPro" id="IPR003778">
    <property type="entry name" value="CT_A_B"/>
</dbReference>
<comment type="caution">
    <text evidence="5">The sequence shown here is derived from an EMBL/GenBank/DDBJ whole genome shotgun (WGS) entry which is preliminary data.</text>
</comment>
<dbReference type="RefSeq" id="WP_139698260.1">
    <property type="nucleotide sequence ID" value="NZ_CP074074.1"/>
</dbReference>
<proteinExistence type="predicted"/>
<dbReference type="GO" id="GO:0016740">
    <property type="term" value="F:transferase activity"/>
    <property type="evidence" value="ECO:0007669"/>
    <property type="project" value="UniProtKB-KW"/>
</dbReference>
<evidence type="ECO:0000256" key="1">
    <source>
        <dbReference type="ARBA" id="ARBA00022741"/>
    </source>
</evidence>
<keyword evidence="2" id="KW-0378">Hydrolase</keyword>
<evidence type="ECO:0000313" key="5">
    <source>
        <dbReference type="EMBL" id="TNJ42967.1"/>
    </source>
</evidence>
<organism evidence="5 6">
    <name type="scientific">Allotamlana fucoidanivorans</name>
    <dbReference type="NCBI Taxonomy" id="2583814"/>
    <lineage>
        <taxon>Bacteria</taxon>
        <taxon>Pseudomonadati</taxon>
        <taxon>Bacteroidota</taxon>
        <taxon>Flavobacteriia</taxon>
        <taxon>Flavobacteriales</taxon>
        <taxon>Flavobacteriaceae</taxon>
        <taxon>Allotamlana</taxon>
    </lineage>
</organism>
<keyword evidence="1" id="KW-0547">Nucleotide-binding</keyword>
<sequence length="283" mass="31066">MIEVLHSGFYTSIQDLGRTGVQKYGVPYSGVMDKRAAMLANALLGNNINEAVLEITLMGPKLQFNGETALVISGGDMSPKLNGNPVQNNHFISVNQGDILSFGPLKTGCRSYLAVSGGIHSENIMASKSMYQGITKAISLKKGDVVKVSKQVFQRKKHFAHLRFDDTYITSEVLDVFKGPEFDLLSPEQQQKLQNDMFSISNANNRMAYQLNEHIKNDIEPIITSSVLPGTVQLTPSGKLIVLMRDCQTTGGYPRVLQLKDSAIDVLAQKKTGDSLLFKLITL</sequence>
<dbReference type="AlphaFoldDB" id="A0A5C4SH34"/>
<keyword evidence="3" id="KW-0067">ATP-binding</keyword>
<evidence type="ECO:0000259" key="4">
    <source>
        <dbReference type="SMART" id="SM00797"/>
    </source>
</evidence>
<dbReference type="Proteomes" id="UP000308713">
    <property type="component" value="Unassembled WGS sequence"/>
</dbReference>
<feature type="domain" description="Carboxyltransferase" evidence="4">
    <location>
        <begin position="23"/>
        <end position="283"/>
    </location>
</feature>
<dbReference type="PANTHER" id="PTHR43309:SF5">
    <property type="entry name" value="5-OXOPROLINASE SUBUNIT C"/>
    <property type="match status" value="1"/>
</dbReference>
<dbReference type="InterPro" id="IPR029000">
    <property type="entry name" value="Cyclophilin-like_dom_sf"/>
</dbReference>
<dbReference type="OrthoDB" id="9782422at2"/>
<dbReference type="PANTHER" id="PTHR43309">
    <property type="entry name" value="5-OXOPROLINASE SUBUNIT C"/>
    <property type="match status" value="1"/>
</dbReference>
<dbReference type="SMART" id="SM00797">
    <property type="entry name" value="AHS2"/>
    <property type="match status" value="1"/>
</dbReference>
<dbReference type="Pfam" id="PF02626">
    <property type="entry name" value="CT_A_B"/>
    <property type="match status" value="1"/>
</dbReference>
<evidence type="ECO:0000313" key="6">
    <source>
        <dbReference type="Proteomes" id="UP000308713"/>
    </source>
</evidence>
<protein>
    <submittedName>
        <fullName evidence="5">Biotin-dependent carboxyltransferase family protein</fullName>
    </submittedName>
</protein>
<reference evidence="5 6" key="1">
    <citation type="submission" date="2019-05" db="EMBL/GenBank/DDBJ databases">
        <title>Tamlana fucoidanivorans sp. nov., isolated from the surface of algae collected from Fujian province in China.</title>
        <authorList>
            <person name="Li J."/>
        </authorList>
    </citation>
    <scope>NUCLEOTIDE SEQUENCE [LARGE SCALE GENOMIC DNA]</scope>
    <source>
        <strain evidence="5 6">CW2-9</strain>
    </source>
</reference>
<keyword evidence="5" id="KW-0808">Transferase</keyword>
<dbReference type="Gene3D" id="2.40.100.10">
    <property type="entry name" value="Cyclophilin-like"/>
    <property type="match status" value="1"/>
</dbReference>
<dbReference type="InterPro" id="IPR052708">
    <property type="entry name" value="PxpC"/>
</dbReference>
<evidence type="ECO:0000256" key="2">
    <source>
        <dbReference type="ARBA" id="ARBA00022801"/>
    </source>
</evidence>
<dbReference type="GO" id="GO:0005524">
    <property type="term" value="F:ATP binding"/>
    <property type="evidence" value="ECO:0007669"/>
    <property type="project" value="UniProtKB-KW"/>
</dbReference>
<dbReference type="EMBL" id="VDCS01000012">
    <property type="protein sequence ID" value="TNJ42967.1"/>
    <property type="molecule type" value="Genomic_DNA"/>
</dbReference>
<keyword evidence="6" id="KW-1185">Reference proteome</keyword>
<dbReference type="GO" id="GO:0016787">
    <property type="term" value="F:hydrolase activity"/>
    <property type="evidence" value="ECO:0007669"/>
    <property type="project" value="UniProtKB-KW"/>
</dbReference>
<accession>A0A5C4SH34</accession>
<name>A0A5C4SH34_9FLAO</name>
<evidence type="ECO:0000256" key="3">
    <source>
        <dbReference type="ARBA" id="ARBA00022840"/>
    </source>
</evidence>